<accession>A0A2M4B5M0</accession>
<evidence type="ECO:0000256" key="1">
    <source>
        <dbReference type="SAM" id="MobiDB-lite"/>
    </source>
</evidence>
<feature type="chain" id="PRO_5014636792" evidence="2">
    <location>
        <begin position="19"/>
        <end position="94"/>
    </location>
</feature>
<proteinExistence type="predicted"/>
<protein>
    <submittedName>
        <fullName evidence="3">Putative secreted protein</fullName>
    </submittedName>
</protein>
<dbReference type="EMBL" id="GGFK01015032">
    <property type="protein sequence ID" value="MBW48353.1"/>
    <property type="molecule type" value="Transcribed_RNA"/>
</dbReference>
<feature type="compositionally biased region" description="Low complexity" evidence="1">
    <location>
        <begin position="73"/>
        <end position="87"/>
    </location>
</feature>
<feature type="region of interest" description="Disordered" evidence="1">
    <location>
        <begin position="64"/>
        <end position="94"/>
    </location>
</feature>
<evidence type="ECO:0000256" key="2">
    <source>
        <dbReference type="SAM" id="SignalP"/>
    </source>
</evidence>
<dbReference type="AlphaFoldDB" id="A0A2M4B5M0"/>
<sequence>MLLLLLLLLLLLAKRLQHLIGNRGRLLNRRCIELKVHIVEVLLTVLERRFFLLLIIIARHCQQDGSGRGGSFAQPGAAQQRGRATGAIQSTTRR</sequence>
<evidence type="ECO:0000313" key="3">
    <source>
        <dbReference type="EMBL" id="MBW48353.1"/>
    </source>
</evidence>
<keyword evidence="2" id="KW-0732">Signal</keyword>
<feature type="signal peptide" evidence="2">
    <location>
        <begin position="1"/>
        <end position="18"/>
    </location>
</feature>
<name>A0A2M4B5M0_9DIPT</name>
<reference evidence="3" key="1">
    <citation type="submission" date="2018-01" db="EMBL/GenBank/DDBJ databases">
        <title>An insight into the sialome of Amazonian anophelines.</title>
        <authorList>
            <person name="Ribeiro J.M."/>
            <person name="Scarpassa V."/>
            <person name="Calvo E."/>
        </authorList>
    </citation>
    <scope>NUCLEOTIDE SEQUENCE</scope>
    <source>
        <tissue evidence="3">Salivary glands</tissue>
    </source>
</reference>
<organism evidence="3">
    <name type="scientific">Anopheles triannulatus</name>
    <dbReference type="NCBI Taxonomy" id="58253"/>
    <lineage>
        <taxon>Eukaryota</taxon>
        <taxon>Metazoa</taxon>
        <taxon>Ecdysozoa</taxon>
        <taxon>Arthropoda</taxon>
        <taxon>Hexapoda</taxon>
        <taxon>Insecta</taxon>
        <taxon>Pterygota</taxon>
        <taxon>Neoptera</taxon>
        <taxon>Endopterygota</taxon>
        <taxon>Diptera</taxon>
        <taxon>Nematocera</taxon>
        <taxon>Culicoidea</taxon>
        <taxon>Culicidae</taxon>
        <taxon>Anophelinae</taxon>
        <taxon>Anopheles</taxon>
    </lineage>
</organism>